<gene>
    <name evidence="1" type="ORF">Pla110_08750</name>
</gene>
<keyword evidence="2" id="KW-1185">Reference proteome</keyword>
<accession>A0A518CIX3</accession>
<sequence>MTILKHDELGFEANYAVRESSAQQSAIFQRYIFDRQRSEAKPDELQYETWSGGSLVLEVYPPAGDPWIGHFRSGRNGINGVFGTPSPDVVCVVAEGQGYLIPVSQPDQFIEIQSSPMLHIFSIPSCQLICFGDFTVIEAYGPKGRVWMTEQLSWDGLEIIEATEIGIRGNAWDAPANKYVKFIVDPSDGTHVGGARPDRY</sequence>
<dbReference type="KEGG" id="plon:Pla110_08750"/>
<name>A0A518CIX3_9PLAN</name>
<dbReference type="AlphaFoldDB" id="A0A518CIX3"/>
<organism evidence="1 2">
    <name type="scientific">Polystyrenella longa</name>
    <dbReference type="NCBI Taxonomy" id="2528007"/>
    <lineage>
        <taxon>Bacteria</taxon>
        <taxon>Pseudomonadati</taxon>
        <taxon>Planctomycetota</taxon>
        <taxon>Planctomycetia</taxon>
        <taxon>Planctomycetales</taxon>
        <taxon>Planctomycetaceae</taxon>
        <taxon>Polystyrenella</taxon>
    </lineage>
</organism>
<dbReference type="EMBL" id="CP036281">
    <property type="protein sequence ID" value="QDU79170.1"/>
    <property type="molecule type" value="Genomic_DNA"/>
</dbReference>
<evidence type="ECO:0000313" key="1">
    <source>
        <dbReference type="EMBL" id="QDU79170.1"/>
    </source>
</evidence>
<reference evidence="1 2" key="1">
    <citation type="submission" date="2019-02" db="EMBL/GenBank/DDBJ databases">
        <title>Deep-cultivation of Planctomycetes and their phenomic and genomic characterization uncovers novel biology.</title>
        <authorList>
            <person name="Wiegand S."/>
            <person name="Jogler M."/>
            <person name="Boedeker C."/>
            <person name="Pinto D."/>
            <person name="Vollmers J."/>
            <person name="Rivas-Marin E."/>
            <person name="Kohn T."/>
            <person name="Peeters S.H."/>
            <person name="Heuer A."/>
            <person name="Rast P."/>
            <person name="Oberbeckmann S."/>
            <person name="Bunk B."/>
            <person name="Jeske O."/>
            <person name="Meyerdierks A."/>
            <person name="Storesund J.E."/>
            <person name="Kallscheuer N."/>
            <person name="Luecker S."/>
            <person name="Lage O.M."/>
            <person name="Pohl T."/>
            <person name="Merkel B.J."/>
            <person name="Hornburger P."/>
            <person name="Mueller R.-W."/>
            <person name="Bruemmer F."/>
            <person name="Labrenz M."/>
            <person name="Spormann A.M."/>
            <person name="Op den Camp H."/>
            <person name="Overmann J."/>
            <person name="Amann R."/>
            <person name="Jetten M.S.M."/>
            <person name="Mascher T."/>
            <person name="Medema M.H."/>
            <person name="Devos D.P."/>
            <person name="Kaster A.-K."/>
            <person name="Ovreas L."/>
            <person name="Rohde M."/>
            <person name="Galperin M.Y."/>
            <person name="Jogler C."/>
        </authorList>
    </citation>
    <scope>NUCLEOTIDE SEQUENCE [LARGE SCALE GENOMIC DNA]</scope>
    <source>
        <strain evidence="1 2">Pla110</strain>
    </source>
</reference>
<evidence type="ECO:0000313" key="2">
    <source>
        <dbReference type="Proteomes" id="UP000317178"/>
    </source>
</evidence>
<protein>
    <submittedName>
        <fullName evidence="1">Uncharacterized protein</fullName>
    </submittedName>
</protein>
<proteinExistence type="predicted"/>
<dbReference type="Proteomes" id="UP000317178">
    <property type="component" value="Chromosome"/>
</dbReference>